<feature type="compositionally biased region" description="Polar residues" evidence="1">
    <location>
        <begin position="32"/>
        <end position="51"/>
    </location>
</feature>
<name>A0A815TZW3_9BILA</name>
<feature type="compositionally biased region" description="Polar residues" evidence="1">
    <location>
        <begin position="1"/>
        <end position="24"/>
    </location>
</feature>
<organism evidence="2 3">
    <name type="scientific">Adineta steineri</name>
    <dbReference type="NCBI Taxonomy" id="433720"/>
    <lineage>
        <taxon>Eukaryota</taxon>
        <taxon>Metazoa</taxon>
        <taxon>Spiralia</taxon>
        <taxon>Gnathifera</taxon>
        <taxon>Rotifera</taxon>
        <taxon>Eurotatoria</taxon>
        <taxon>Bdelloidea</taxon>
        <taxon>Adinetida</taxon>
        <taxon>Adinetidae</taxon>
        <taxon>Adineta</taxon>
    </lineage>
</organism>
<feature type="region of interest" description="Disordered" evidence="1">
    <location>
        <begin position="1"/>
        <end position="57"/>
    </location>
</feature>
<protein>
    <submittedName>
        <fullName evidence="2">Uncharacterized protein</fullName>
    </submittedName>
</protein>
<sequence length="247" mass="27605">MPKRSVTSYSSNGHQGTTRSTVWKGSQKPKEGSSTNSTLTKSRPADTTSDISCDEANDPIIRCSSGSNANIRRHLINIHGVTELKFDDDPEIPNKQFDAHRKAILDEAAINSIIIDSRPFGDFRKTGMQNFLTKALPGYIGPHENVAYRMNKNFLLKSQLLNEECDTVKTLSVTLSYFSDTSDMLSGSGYPSYATAYIVIDSLKNYLQLRTPNRLEQIIKDELKKSFVQYVINSIGSSEHNLLLVEF</sequence>
<evidence type="ECO:0000256" key="1">
    <source>
        <dbReference type="SAM" id="MobiDB-lite"/>
    </source>
</evidence>
<gene>
    <name evidence="2" type="ORF">JYZ213_LOCUS44070</name>
</gene>
<evidence type="ECO:0000313" key="2">
    <source>
        <dbReference type="EMBL" id="CAF1511724.1"/>
    </source>
</evidence>
<reference evidence="2" key="1">
    <citation type="submission" date="2021-02" db="EMBL/GenBank/DDBJ databases">
        <authorList>
            <person name="Nowell W R."/>
        </authorList>
    </citation>
    <scope>NUCLEOTIDE SEQUENCE</scope>
</reference>
<accession>A0A815TZW3</accession>
<evidence type="ECO:0000313" key="3">
    <source>
        <dbReference type="Proteomes" id="UP000663845"/>
    </source>
</evidence>
<proteinExistence type="predicted"/>
<dbReference type="Proteomes" id="UP000663845">
    <property type="component" value="Unassembled WGS sequence"/>
</dbReference>
<dbReference type="AlphaFoldDB" id="A0A815TZW3"/>
<dbReference type="EMBL" id="CAJNOG010002611">
    <property type="protein sequence ID" value="CAF1511724.1"/>
    <property type="molecule type" value="Genomic_DNA"/>
</dbReference>
<comment type="caution">
    <text evidence="2">The sequence shown here is derived from an EMBL/GenBank/DDBJ whole genome shotgun (WGS) entry which is preliminary data.</text>
</comment>